<dbReference type="OMA" id="GINYIAH"/>
<evidence type="ECO:0000256" key="1">
    <source>
        <dbReference type="ARBA" id="ARBA00012831"/>
    </source>
</evidence>
<dbReference type="EC" id="6.1.1.15" evidence="1"/>
<keyword evidence="6" id="KW-0030">Aminoacyl-tRNA synthetase</keyword>
<keyword evidence="5" id="KW-0648">Protein biosynthesis</keyword>
<dbReference type="InterPro" id="IPR016061">
    <property type="entry name" value="Pro-tRNA_ligase_II_C"/>
</dbReference>
<organism evidence="8 9">
    <name type="scientific">Paramecium octaurelia</name>
    <dbReference type="NCBI Taxonomy" id="43137"/>
    <lineage>
        <taxon>Eukaryota</taxon>
        <taxon>Sar</taxon>
        <taxon>Alveolata</taxon>
        <taxon>Ciliophora</taxon>
        <taxon>Intramacronucleata</taxon>
        <taxon>Oligohymenophorea</taxon>
        <taxon>Peniculida</taxon>
        <taxon>Parameciidae</taxon>
        <taxon>Paramecium</taxon>
    </lineage>
</organism>
<dbReference type="FunFam" id="3.40.50.800:FF:000005">
    <property type="entry name" value="bifunctional glutamate/proline--tRNA ligase"/>
    <property type="match status" value="1"/>
</dbReference>
<dbReference type="EMBL" id="CAJJDP010000012">
    <property type="protein sequence ID" value="CAD8142284.1"/>
    <property type="molecule type" value="Genomic_DNA"/>
</dbReference>
<dbReference type="OrthoDB" id="1350766at2759"/>
<evidence type="ECO:0000256" key="5">
    <source>
        <dbReference type="ARBA" id="ARBA00022917"/>
    </source>
</evidence>
<evidence type="ECO:0000256" key="6">
    <source>
        <dbReference type="ARBA" id="ARBA00023146"/>
    </source>
</evidence>
<dbReference type="AlphaFoldDB" id="A0A8S1SUM3"/>
<dbReference type="InterPro" id="IPR006195">
    <property type="entry name" value="aa-tRNA-synth_II"/>
</dbReference>
<dbReference type="InterPro" id="IPR033721">
    <property type="entry name" value="ProRS_core_arch_euk"/>
</dbReference>
<evidence type="ECO:0000259" key="7">
    <source>
        <dbReference type="PROSITE" id="PS50862"/>
    </source>
</evidence>
<keyword evidence="2" id="KW-0436">Ligase</keyword>
<dbReference type="HAMAP" id="MF_01571">
    <property type="entry name" value="Pro_tRNA_synth_type3"/>
    <property type="match status" value="1"/>
</dbReference>
<dbReference type="GO" id="GO:0005737">
    <property type="term" value="C:cytoplasm"/>
    <property type="evidence" value="ECO:0007669"/>
    <property type="project" value="InterPro"/>
</dbReference>
<gene>
    <name evidence="8" type="ORF">POCTA_138.1.T0130400</name>
</gene>
<keyword evidence="3" id="KW-0547">Nucleotide-binding</keyword>
<accession>A0A8S1SUM3</accession>
<dbReference type="Pfam" id="PF03129">
    <property type="entry name" value="HGTP_anticodon"/>
    <property type="match status" value="1"/>
</dbReference>
<evidence type="ECO:0000313" key="9">
    <source>
        <dbReference type="Proteomes" id="UP000683925"/>
    </source>
</evidence>
<evidence type="ECO:0000256" key="3">
    <source>
        <dbReference type="ARBA" id="ARBA00022741"/>
    </source>
</evidence>
<dbReference type="InterPro" id="IPR007214">
    <property type="entry name" value="YbaK/aa-tRNA-synth-assoc-dom"/>
</dbReference>
<feature type="domain" description="Aminoacyl-transfer RNA synthetases class-II family profile" evidence="7">
    <location>
        <begin position="248"/>
        <end position="486"/>
    </location>
</feature>
<dbReference type="Pfam" id="PF09180">
    <property type="entry name" value="ProRS-C_1"/>
    <property type="match status" value="1"/>
</dbReference>
<dbReference type="Proteomes" id="UP000683925">
    <property type="component" value="Unassembled WGS sequence"/>
</dbReference>
<sequence length="702" mass="82258">MWKSRKIFYKILIDNNLLLPNKQACLEQLTKLGINYIAHHHDPVPTMDDVVKIQVTNGTAYVKNLLYVDKKQNYYLILANHTTHVGKLFWKTLGLSSGNMRISKEEQILEALKSSKGNVNPFSIANDSNNRVKNIIIDEELTKFQRLALHPIENTTTIEISLADLQNKFLKALNRQSTIAKLTDASAEQQLQQLKQYQNDQQNLQTLAITVKKSDFSEWYQQVIRKAELIEYYDVSGCYILRPWSYFIWEQIQRYFDDLIRAEEVENTYFPMFLSAQQLNKEKEHVEGFKAEVAWVTKYGESDLNEHLAIRPTSETIMYPAFAKWVQSHRDLPLKVNQWTNIVRWEFKYPTPFIRTREFLWQEGHTAHFTKEEAVKQVYTILDFYEQVYGELLAVPVIKGIKTESEKFAGGDFTSTVETIIPQNGRGLQGATSHHLGQNFSKMFEIKFEDDKRQKAFVWQTSWGLTTRSIGAMIMFHGDDKGLVLPPRVAKYQIVIIPIINKDLDEKHLNEKCEQIKQILIKQKLRVHFDNRDNYSPGWKFNKWEQKGVPIRLEIGPEEFKNNEVRVVQRFDNKKYQIKIEDLNQLNQILDNIHNAMFQKAQIELKQRIKQADNWKEFMAQLNQRNTILTKWCQREECEQQVKTKSGVESKEKDSEIDGQVQLTGSAKTLCMPLKQDEIKEGEKCFHCGHQAKRYVLWGRSY</sequence>
<dbReference type="InterPro" id="IPR004154">
    <property type="entry name" value="Anticodon-bd"/>
</dbReference>
<dbReference type="GO" id="GO:0006433">
    <property type="term" value="P:prolyl-tRNA aminoacylation"/>
    <property type="evidence" value="ECO:0007669"/>
    <property type="project" value="InterPro"/>
</dbReference>
<reference evidence="8" key="1">
    <citation type="submission" date="2021-01" db="EMBL/GenBank/DDBJ databases">
        <authorList>
            <consortium name="Genoscope - CEA"/>
            <person name="William W."/>
        </authorList>
    </citation>
    <scope>NUCLEOTIDE SEQUENCE</scope>
</reference>
<dbReference type="Pfam" id="PF04073">
    <property type="entry name" value="tRNA_edit"/>
    <property type="match status" value="1"/>
</dbReference>
<protein>
    <recommendedName>
        <fullName evidence="1">proline--tRNA ligase</fullName>
        <ecNumber evidence="1">6.1.1.15</ecNumber>
    </recommendedName>
</protein>
<dbReference type="GO" id="GO:0004827">
    <property type="term" value="F:proline-tRNA ligase activity"/>
    <property type="evidence" value="ECO:0007669"/>
    <property type="project" value="UniProtKB-EC"/>
</dbReference>
<dbReference type="GO" id="GO:0002161">
    <property type="term" value="F:aminoacyl-tRNA deacylase activity"/>
    <property type="evidence" value="ECO:0007669"/>
    <property type="project" value="InterPro"/>
</dbReference>
<dbReference type="InterPro" id="IPR002314">
    <property type="entry name" value="aa-tRNA-synt_IIb"/>
</dbReference>
<dbReference type="Pfam" id="PF00587">
    <property type="entry name" value="tRNA-synt_2b"/>
    <property type="match status" value="1"/>
</dbReference>
<dbReference type="NCBIfam" id="TIGR00408">
    <property type="entry name" value="proS_fam_I"/>
    <property type="match status" value="1"/>
</dbReference>
<dbReference type="FunFam" id="3.30.930.10:FF:000007">
    <property type="entry name" value="Bifunctional glutamate/proline--tRNA ligase"/>
    <property type="match status" value="1"/>
</dbReference>
<dbReference type="GO" id="GO:0017101">
    <property type="term" value="C:aminoacyl-tRNA synthetase multienzyme complex"/>
    <property type="evidence" value="ECO:0007669"/>
    <property type="project" value="TreeGrafter"/>
</dbReference>
<proteinExistence type="inferred from homology"/>
<keyword evidence="9" id="KW-1185">Reference proteome</keyword>
<dbReference type="SMART" id="SM00946">
    <property type="entry name" value="ProRS-C_1"/>
    <property type="match status" value="1"/>
</dbReference>
<dbReference type="PROSITE" id="PS50862">
    <property type="entry name" value="AA_TRNA_LIGASE_II"/>
    <property type="match status" value="1"/>
</dbReference>
<keyword evidence="4" id="KW-0067">ATP-binding</keyword>
<name>A0A8S1SUM3_PAROT</name>
<evidence type="ECO:0000256" key="4">
    <source>
        <dbReference type="ARBA" id="ARBA00022840"/>
    </source>
</evidence>
<dbReference type="PANTHER" id="PTHR43382">
    <property type="entry name" value="PROLYL-TRNA SYNTHETASE"/>
    <property type="match status" value="1"/>
</dbReference>
<dbReference type="PANTHER" id="PTHR43382:SF2">
    <property type="entry name" value="BIFUNCTIONAL GLUTAMATE_PROLINE--TRNA LIGASE"/>
    <property type="match status" value="1"/>
</dbReference>
<dbReference type="FunFam" id="3.30.110.30:FF:000007">
    <property type="entry name" value="Prolyl-tRNA synthetase, putative"/>
    <property type="match status" value="1"/>
</dbReference>
<dbReference type="FunFam" id="3.90.960.10:FF:000005">
    <property type="entry name" value="Putative prolyl-tRNA synthetase"/>
    <property type="match status" value="1"/>
</dbReference>
<dbReference type="InterPro" id="IPR004499">
    <property type="entry name" value="Pro-tRNA-ligase_IIa_arc-type"/>
</dbReference>
<evidence type="ECO:0000313" key="8">
    <source>
        <dbReference type="EMBL" id="CAD8142284.1"/>
    </source>
</evidence>
<dbReference type="CDD" id="cd00778">
    <property type="entry name" value="ProRS_core_arch_euk"/>
    <property type="match status" value="1"/>
</dbReference>
<dbReference type="CDD" id="cd00862">
    <property type="entry name" value="ProRS_anticodon_zinc"/>
    <property type="match status" value="1"/>
</dbReference>
<dbReference type="GO" id="GO:0005524">
    <property type="term" value="F:ATP binding"/>
    <property type="evidence" value="ECO:0007669"/>
    <property type="project" value="UniProtKB-KW"/>
</dbReference>
<evidence type="ECO:0000256" key="2">
    <source>
        <dbReference type="ARBA" id="ARBA00022598"/>
    </source>
</evidence>
<comment type="caution">
    <text evidence="8">The sequence shown here is derived from an EMBL/GenBank/DDBJ whole genome shotgun (WGS) entry which is preliminary data.</text>
</comment>